<protein>
    <submittedName>
        <fullName evidence="7">Transposase</fullName>
    </submittedName>
</protein>
<evidence type="ECO:0000256" key="1">
    <source>
        <dbReference type="ARBA" id="ARBA00008761"/>
    </source>
</evidence>
<evidence type="ECO:0000259" key="6">
    <source>
        <dbReference type="Pfam" id="PF07282"/>
    </source>
</evidence>
<dbReference type="Pfam" id="PF01385">
    <property type="entry name" value="OrfB_IS605"/>
    <property type="match status" value="1"/>
</dbReference>
<feature type="domain" description="Probable transposase IS891/IS1136/IS1341" evidence="5">
    <location>
        <begin position="176"/>
        <end position="290"/>
    </location>
</feature>
<evidence type="ECO:0000313" key="7">
    <source>
        <dbReference type="EMBL" id="UQS84948.1"/>
    </source>
</evidence>
<accession>A0ABY4PGK4</accession>
<dbReference type="RefSeq" id="WP_249510928.1">
    <property type="nucleotide sequence ID" value="NZ_CP093362.1"/>
</dbReference>
<evidence type="ECO:0000256" key="4">
    <source>
        <dbReference type="ARBA" id="ARBA00023172"/>
    </source>
</evidence>
<dbReference type="NCBIfam" id="TIGR01766">
    <property type="entry name" value="IS200/IS605 family accessory protein TnpB-like domain"/>
    <property type="match status" value="1"/>
</dbReference>
<keyword evidence="4" id="KW-0233">DNA recombination</keyword>
<dbReference type="Pfam" id="PF07282">
    <property type="entry name" value="Cas12f1-like_TNB"/>
    <property type="match status" value="1"/>
</dbReference>
<evidence type="ECO:0000256" key="3">
    <source>
        <dbReference type="ARBA" id="ARBA00023125"/>
    </source>
</evidence>
<dbReference type="NCBIfam" id="NF040570">
    <property type="entry name" value="guided_TnpB"/>
    <property type="match status" value="1"/>
</dbReference>
<evidence type="ECO:0000313" key="8">
    <source>
        <dbReference type="Proteomes" id="UP000831859"/>
    </source>
</evidence>
<dbReference type="InterPro" id="IPR010095">
    <property type="entry name" value="Cas12f1-like_TNB"/>
</dbReference>
<organism evidence="7 8">
    <name type="scientific">Apilactobacillus apisilvae</name>
    <dbReference type="NCBI Taxonomy" id="2923364"/>
    <lineage>
        <taxon>Bacteria</taxon>
        <taxon>Bacillati</taxon>
        <taxon>Bacillota</taxon>
        <taxon>Bacilli</taxon>
        <taxon>Lactobacillales</taxon>
        <taxon>Lactobacillaceae</taxon>
        <taxon>Apilactobacillus</taxon>
    </lineage>
</organism>
<gene>
    <name evidence="7" type="ORF">MOO46_06810</name>
</gene>
<reference evidence="7 8" key="1">
    <citation type="journal article" date="2022" name="Int. J. Syst. Evol. Microbiol.">
        <title>Apilactobacillus apisilvae sp. nov., Nicolia spurrieriana gen. nov. sp. nov., Bombilactobacillus folatiphilus sp. nov. and Bombilactobacillus thymidiniphilus sp. nov., four new lactic acid bacterial isolates from stingless bees Tetragonula carbonaria and Austroplebeia australis.</title>
        <authorList>
            <person name="Oliphant S.A."/>
            <person name="Watson-Haigh N.S."/>
            <person name="Sumby K.M."/>
            <person name="Gardner J."/>
            <person name="Groom S."/>
            <person name="Jiranek V."/>
        </authorList>
    </citation>
    <scope>NUCLEOTIDE SEQUENCE [LARGE SCALE GENOMIC DNA]</scope>
    <source>
        <strain evidence="7 8">SG5_A10</strain>
    </source>
</reference>
<keyword evidence="8" id="KW-1185">Reference proteome</keyword>
<comment type="similarity">
    <text evidence="1">In the C-terminal section; belongs to the transposase 35 family.</text>
</comment>
<dbReference type="InterPro" id="IPR001959">
    <property type="entry name" value="Transposase"/>
</dbReference>
<proteinExistence type="inferred from homology"/>
<evidence type="ECO:0000256" key="2">
    <source>
        <dbReference type="ARBA" id="ARBA00022578"/>
    </source>
</evidence>
<dbReference type="Proteomes" id="UP000831859">
    <property type="component" value="Chromosome"/>
</dbReference>
<keyword evidence="2" id="KW-0815">Transposition</keyword>
<evidence type="ECO:0000259" key="5">
    <source>
        <dbReference type="Pfam" id="PF01385"/>
    </source>
</evidence>
<dbReference type="EMBL" id="CP093362">
    <property type="protein sequence ID" value="UQS84948.1"/>
    <property type="molecule type" value="Genomic_DNA"/>
</dbReference>
<feature type="domain" description="Cas12f1-like TNB" evidence="6">
    <location>
        <begin position="304"/>
        <end position="383"/>
    </location>
</feature>
<keyword evidence="3" id="KW-0238">DNA-binding</keyword>
<name>A0ABY4PGK4_9LACO</name>
<sequence length="397" mass="47137">MIKTQKIKIHPNSHMTKVVNDLFNYRRYVWNQALGVWNEIYDGSLILNSKKLRPNGTKVRNELVLNKADWQFKRFSRVLQQTVSQLEQSWKNYFNLKMSSHMKPKFKSKKNYKPTFTTDRARIIKGKLVIDKPNEVDKAEWYPIKLSESIRFTGTLKLCTVTKLSDGIYASLSFDTDDNKQFSNTDKIAGIDVNVKHFDYNDGKKINIYPQKLERYYQRVTYYQRLLAKKRLVNPNNFKTKRYQKVKTKLRLNYLKVSRLQNEILQKFTTEVMEQYSEIHIEDLNVRAMIMSNKMGKNLHRSLFGRLREILTYKCEWYNRRLVVVNRLYPSTQICSNCGFRKTSETYGGKQKLNGDSIHHIHQKYYCYKCGAILDRDENAVNNLINYNEKTMSLLES</sequence>